<sequence length="62" mass="7216">MKVNITLQDVNKNDLIILSKEALNRGITIQDYINLIIKNEANNFKKDDEAEINKQLLKELNF</sequence>
<comment type="caution">
    <text evidence="1">The sequence shown here is derived from an EMBL/GenBank/DDBJ whole genome shotgun (WGS) entry which is preliminary data.</text>
</comment>
<name>A0A644WDJ4_9ZZZZ</name>
<gene>
    <name evidence="1" type="ORF">SDC9_48146</name>
</gene>
<protein>
    <submittedName>
        <fullName evidence="1">Uncharacterized protein</fullName>
    </submittedName>
</protein>
<evidence type="ECO:0000313" key="1">
    <source>
        <dbReference type="EMBL" id="MPM01906.1"/>
    </source>
</evidence>
<reference evidence="1" key="1">
    <citation type="submission" date="2019-08" db="EMBL/GenBank/DDBJ databases">
        <authorList>
            <person name="Kucharzyk K."/>
            <person name="Murdoch R.W."/>
            <person name="Higgins S."/>
            <person name="Loffler F."/>
        </authorList>
    </citation>
    <scope>NUCLEOTIDE SEQUENCE</scope>
</reference>
<proteinExistence type="predicted"/>
<organism evidence="1">
    <name type="scientific">bioreactor metagenome</name>
    <dbReference type="NCBI Taxonomy" id="1076179"/>
    <lineage>
        <taxon>unclassified sequences</taxon>
        <taxon>metagenomes</taxon>
        <taxon>ecological metagenomes</taxon>
    </lineage>
</organism>
<dbReference type="EMBL" id="VSSQ01000831">
    <property type="protein sequence ID" value="MPM01906.1"/>
    <property type="molecule type" value="Genomic_DNA"/>
</dbReference>
<accession>A0A644WDJ4</accession>
<dbReference type="AlphaFoldDB" id="A0A644WDJ4"/>